<accession>A0A512BFI4</accession>
<evidence type="ECO:0000313" key="4">
    <source>
        <dbReference type="EMBL" id="GEO10728.1"/>
    </source>
</evidence>
<comment type="caution">
    <text evidence="4">The sequence shown here is derived from an EMBL/GenBank/DDBJ whole genome shotgun (WGS) entry which is preliminary data.</text>
</comment>
<dbReference type="Pfam" id="PF04536">
    <property type="entry name" value="TPM_phosphatase"/>
    <property type="match status" value="1"/>
</dbReference>
<dbReference type="Gene3D" id="3.10.310.50">
    <property type="match status" value="1"/>
</dbReference>
<evidence type="ECO:0000256" key="1">
    <source>
        <dbReference type="SAM" id="Phobius"/>
    </source>
</evidence>
<feature type="chain" id="PRO_5021792236" description="TPM domain-containing protein" evidence="2">
    <location>
        <begin position="20"/>
        <end position="265"/>
    </location>
</feature>
<dbReference type="PANTHER" id="PTHR30373:SF2">
    <property type="entry name" value="UPF0603 PROTEIN YGCG"/>
    <property type="match status" value="1"/>
</dbReference>
<evidence type="ECO:0000259" key="3">
    <source>
        <dbReference type="Pfam" id="PF04536"/>
    </source>
</evidence>
<keyword evidence="2" id="KW-0732">Signal</keyword>
<feature type="domain" description="TPM" evidence="3">
    <location>
        <begin position="32"/>
        <end position="155"/>
    </location>
</feature>
<keyword evidence="1" id="KW-0472">Membrane</keyword>
<feature type="transmembrane region" description="Helical" evidence="1">
    <location>
        <begin position="180"/>
        <end position="199"/>
    </location>
</feature>
<dbReference type="InterPro" id="IPR007621">
    <property type="entry name" value="TPM_dom"/>
</dbReference>
<dbReference type="AlphaFoldDB" id="A0A512BFI4"/>
<reference evidence="4 5" key="1">
    <citation type="submission" date="2019-07" db="EMBL/GenBank/DDBJ databases">
        <title>Whole genome shotgun sequence of Segetibacter aerophilus NBRC 106135.</title>
        <authorList>
            <person name="Hosoyama A."/>
            <person name="Uohara A."/>
            <person name="Ohji S."/>
            <person name="Ichikawa N."/>
        </authorList>
    </citation>
    <scope>NUCLEOTIDE SEQUENCE [LARGE SCALE GENOMIC DNA]</scope>
    <source>
        <strain evidence="4 5">NBRC 106135</strain>
    </source>
</reference>
<dbReference type="Proteomes" id="UP000321513">
    <property type="component" value="Unassembled WGS sequence"/>
</dbReference>
<protein>
    <recommendedName>
        <fullName evidence="3">TPM domain-containing protein</fullName>
    </recommendedName>
</protein>
<keyword evidence="1" id="KW-0812">Transmembrane</keyword>
<keyword evidence="5" id="KW-1185">Reference proteome</keyword>
<evidence type="ECO:0000313" key="5">
    <source>
        <dbReference type="Proteomes" id="UP000321513"/>
    </source>
</evidence>
<dbReference type="RefSeq" id="WP_147204841.1">
    <property type="nucleotide sequence ID" value="NZ_BJYT01000012.1"/>
</dbReference>
<gene>
    <name evidence="4" type="ORF">SAE01_32240</name>
</gene>
<organism evidence="4 5">
    <name type="scientific">Segetibacter aerophilus</name>
    <dbReference type="NCBI Taxonomy" id="670293"/>
    <lineage>
        <taxon>Bacteria</taxon>
        <taxon>Pseudomonadati</taxon>
        <taxon>Bacteroidota</taxon>
        <taxon>Chitinophagia</taxon>
        <taxon>Chitinophagales</taxon>
        <taxon>Chitinophagaceae</taxon>
        <taxon>Segetibacter</taxon>
    </lineage>
</organism>
<dbReference type="OrthoDB" id="9810918at2"/>
<feature type="signal peptide" evidence="2">
    <location>
        <begin position="1"/>
        <end position="19"/>
    </location>
</feature>
<dbReference type="EMBL" id="BJYT01000012">
    <property type="protein sequence ID" value="GEO10728.1"/>
    <property type="molecule type" value="Genomic_DNA"/>
</dbReference>
<keyword evidence="1" id="KW-1133">Transmembrane helix</keyword>
<name>A0A512BFI4_9BACT</name>
<dbReference type="PANTHER" id="PTHR30373">
    <property type="entry name" value="UPF0603 PROTEIN YGCG"/>
    <property type="match status" value="1"/>
</dbReference>
<proteinExistence type="predicted"/>
<evidence type="ECO:0000256" key="2">
    <source>
        <dbReference type="SAM" id="SignalP"/>
    </source>
</evidence>
<sequence>MKRFLLTVLFFVHVLFAFSQNIPARPNPPRLVNDYTQTLTQDQQYTLEQKLVAYDDSTSNQVVVVIVPTLNDYAPVDYATKLGRTWGVGNKKTNNGVVLLIAKEDRTIFIAPGYGLEGALPDITCKSIIEDVIKPNFKQEDFYRGIDLGTTAIFKAAAGEYKAPEGYRGKRSPGGGGGSIFGIIIIIIIVLMFIGRGGGRGGGGGMFSRRGYGGFVEGAILGSLLNGGGRGGGGWSGGGDSGGGGGGFGGFGGGSFGGGGSGGSW</sequence>